<reference evidence="4" key="1">
    <citation type="journal article" date="2019" name="Int. J. Syst. Evol. Microbiol.">
        <title>The Global Catalogue of Microorganisms (GCM) 10K type strain sequencing project: providing services to taxonomists for standard genome sequencing and annotation.</title>
        <authorList>
            <consortium name="The Broad Institute Genomics Platform"/>
            <consortium name="The Broad Institute Genome Sequencing Center for Infectious Disease"/>
            <person name="Wu L."/>
            <person name="Ma J."/>
        </authorList>
    </citation>
    <scope>NUCLEOTIDE SEQUENCE [LARGE SCALE GENOMIC DNA]</scope>
    <source>
        <strain evidence="4">JCM 18274</strain>
    </source>
</reference>
<name>A0ABP9EWF7_9FLAO</name>
<sequence length="136" mass="16334">MNEVQSKVYRVYEDFKKEEKPLTSQMVKARYLGEDRRHFSFQNLIDYHNEKRQHKLHKNTMGQNKTSQRYMTELFSEEFKVSDIPLAKLDYSFVIGFENFLRSHVPKSGQPKIGNNAAMKHIKRLRRMVTLAYRME</sequence>
<evidence type="ECO:0000313" key="3">
    <source>
        <dbReference type="EMBL" id="GAA4886880.1"/>
    </source>
</evidence>
<organism evidence="3 4">
    <name type="scientific">Flaviramulus aquimarinus</name>
    <dbReference type="NCBI Taxonomy" id="1170456"/>
    <lineage>
        <taxon>Bacteria</taxon>
        <taxon>Pseudomonadati</taxon>
        <taxon>Bacteroidota</taxon>
        <taxon>Flavobacteriia</taxon>
        <taxon>Flavobacteriales</taxon>
        <taxon>Flavobacteriaceae</taxon>
        <taxon>Flaviramulus</taxon>
    </lineage>
</organism>
<dbReference type="Gene3D" id="1.10.150.130">
    <property type="match status" value="1"/>
</dbReference>
<accession>A0ABP9EWF7</accession>
<proteinExistence type="predicted"/>
<evidence type="ECO:0000313" key="4">
    <source>
        <dbReference type="Proteomes" id="UP001500433"/>
    </source>
</evidence>
<dbReference type="InterPro" id="IPR010998">
    <property type="entry name" value="Integrase_recombinase_N"/>
</dbReference>
<dbReference type="InterPro" id="IPR025269">
    <property type="entry name" value="SAM-like_dom"/>
</dbReference>
<evidence type="ECO:0000256" key="1">
    <source>
        <dbReference type="ARBA" id="ARBA00023125"/>
    </source>
</evidence>
<evidence type="ECO:0000259" key="2">
    <source>
        <dbReference type="Pfam" id="PF13102"/>
    </source>
</evidence>
<dbReference type="Proteomes" id="UP001500433">
    <property type="component" value="Unassembled WGS sequence"/>
</dbReference>
<gene>
    <name evidence="3" type="ORF">GCM10023311_08070</name>
</gene>
<dbReference type="Pfam" id="PF13102">
    <property type="entry name" value="Phage_int_SAM_5"/>
    <property type="match status" value="1"/>
</dbReference>
<comment type="caution">
    <text evidence="3">The sequence shown here is derived from an EMBL/GenBank/DDBJ whole genome shotgun (WGS) entry which is preliminary data.</text>
</comment>
<protein>
    <recommendedName>
        <fullName evidence="2">Phage integrase SAM-like domain-containing protein</fullName>
    </recommendedName>
</protein>
<dbReference type="EMBL" id="BAABJH010000001">
    <property type="protein sequence ID" value="GAA4886880.1"/>
    <property type="molecule type" value="Genomic_DNA"/>
</dbReference>
<keyword evidence="1" id="KW-0238">DNA-binding</keyword>
<feature type="domain" description="Phage integrase SAM-like" evidence="2">
    <location>
        <begin position="40"/>
        <end position="136"/>
    </location>
</feature>
<keyword evidence="4" id="KW-1185">Reference proteome</keyword>